<evidence type="ECO:0000313" key="3">
    <source>
        <dbReference type="EMBL" id="TCM69170.1"/>
    </source>
</evidence>
<feature type="chain" id="PRO_5020478304" evidence="1">
    <location>
        <begin position="22"/>
        <end position="179"/>
    </location>
</feature>
<comment type="caution">
    <text evidence="3">The sequence shown here is derived from an EMBL/GenBank/DDBJ whole genome shotgun (WGS) entry which is preliminary data.</text>
</comment>
<dbReference type="GO" id="GO:0009289">
    <property type="term" value="C:pilus"/>
    <property type="evidence" value="ECO:0007669"/>
    <property type="project" value="InterPro"/>
</dbReference>
<dbReference type="OrthoDB" id="5906753at2"/>
<gene>
    <name evidence="3" type="ORF">EC844_103115</name>
</gene>
<feature type="signal peptide" evidence="1">
    <location>
        <begin position="1"/>
        <end position="21"/>
    </location>
</feature>
<name>A0A4R1Y282_ACICA</name>
<dbReference type="InterPro" id="IPR050263">
    <property type="entry name" value="Bact_Fimbrial_Adh_Pro"/>
</dbReference>
<dbReference type="AlphaFoldDB" id="A0A4R1Y282"/>
<dbReference type="GO" id="GO:0043709">
    <property type="term" value="P:cell adhesion involved in single-species biofilm formation"/>
    <property type="evidence" value="ECO:0007669"/>
    <property type="project" value="TreeGrafter"/>
</dbReference>
<evidence type="ECO:0000313" key="4">
    <source>
        <dbReference type="Proteomes" id="UP000294963"/>
    </source>
</evidence>
<dbReference type="SUPFAM" id="SSF49401">
    <property type="entry name" value="Bacterial adhesins"/>
    <property type="match status" value="1"/>
</dbReference>
<sequence length="179" mass="18368">MKRLKALVAVSTLLTPLVAVAAPTVTFQGEVTDQTCQATINGGTNGNVLLPTVPSSSLAADGQKAGLTPFKIEVTDCTAPTTEALKINTRFLGHAVTTKGNLGNMSEANAATNVAIQVTEKNDGIKAIKFNGVTDVAGLELAVGETSTSHEFAAQYIAEGGAATAGTVKAVLEYTLNYQ</sequence>
<dbReference type="Gene3D" id="2.60.40.1090">
    <property type="entry name" value="Fimbrial-type adhesion domain"/>
    <property type="match status" value="1"/>
</dbReference>
<dbReference type="Proteomes" id="UP000294963">
    <property type="component" value="Unassembled WGS sequence"/>
</dbReference>
<evidence type="ECO:0000256" key="1">
    <source>
        <dbReference type="SAM" id="SignalP"/>
    </source>
</evidence>
<dbReference type="InterPro" id="IPR000259">
    <property type="entry name" value="Adhesion_dom_fimbrial"/>
</dbReference>
<dbReference type="InterPro" id="IPR036937">
    <property type="entry name" value="Adhesion_dom_fimbrial_sf"/>
</dbReference>
<proteinExistence type="predicted"/>
<dbReference type="EMBL" id="SLVJ01000003">
    <property type="protein sequence ID" value="TCM69170.1"/>
    <property type="molecule type" value="Genomic_DNA"/>
</dbReference>
<keyword evidence="1" id="KW-0732">Signal</keyword>
<evidence type="ECO:0000259" key="2">
    <source>
        <dbReference type="Pfam" id="PF00419"/>
    </source>
</evidence>
<reference evidence="3 4" key="1">
    <citation type="submission" date="2019-03" db="EMBL/GenBank/DDBJ databases">
        <title>Genomic analyses of the natural microbiome of Caenorhabditis elegans.</title>
        <authorList>
            <person name="Samuel B."/>
        </authorList>
    </citation>
    <scope>NUCLEOTIDE SEQUENCE [LARGE SCALE GENOMIC DNA]</scope>
    <source>
        <strain evidence="3 4">JUb89</strain>
    </source>
</reference>
<accession>A0A4R1Y282</accession>
<dbReference type="PANTHER" id="PTHR33420:SF10">
    <property type="entry name" value="FIMBRIAE MAJOR SUBUNIT"/>
    <property type="match status" value="1"/>
</dbReference>
<organism evidence="3 4">
    <name type="scientific">Acinetobacter calcoaceticus</name>
    <dbReference type="NCBI Taxonomy" id="471"/>
    <lineage>
        <taxon>Bacteria</taxon>
        <taxon>Pseudomonadati</taxon>
        <taxon>Pseudomonadota</taxon>
        <taxon>Gammaproteobacteria</taxon>
        <taxon>Moraxellales</taxon>
        <taxon>Moraxellaceae</taxon>
        <taxon>Acinetobacter</taxon>
        <taxon>Acinetobacter calcoaceticus/baumannii complex</taxon>
    </lineage>
</organism>
<dbReference type="Pfam" id="PF00419">
    <property type="entry name" value="Fimbrial"/>
    <property type="match status" value="1"/>
</dbReference>
<dbReference type="PANTHER" id="PTHR33420">
    <property type="entry name" value="FIMBRIAL SUBUNIT ELFA-RELATED"/>
    <property type="match status" value="1"/>
</dbReference>
<dbReference type="InterPro" id="IPR008966">
    <property type="entry name" value="Adhesion_dom_sf"/>
</dbReference>
<feature type="domain" description="Fimbrial-type adhesion" evidence="2">
    <location>
        <begin position="26"/>
        <end position="179"/>
    </location>
</feature>
<protein>
    <submittedName>
        <fullName evidence="3">Major type 1 subunit fimbrin (Pilin)</fullName>
    </submittedName>
</protein>
<keyword evidence="4" id="KW-1185">Reference proteome</keyword>